<evidence type="ECO:0008006" key="3">
    <source>
        <dbReference type="Google" id="ProtNLM"/>
    </source>
</evidence>
<protein>
    <recommendedName>
        <fullName evidence="3">Secreted protein</fullName>
    </recommendedName>
</protein>
<sequence>MRILISSRSVWPLSSACLWAVSIDITISPNCRMGISSPGICCDIDRTSVARSSSLHSLFSFLMKSSSQSSREASMLPYLFTLLTQGSLVL</sequence>
<reference evidence="2" key="1">
    <citation type="submission" date="2014-09" db="EMBL/GenBank/DDBJ databases">
        <authorList>
            <person name="Magalhaes I.L.F."/>
            <person name="Oliveira U."/>
            <person name="Santos F.R."/>
            <person name="Vidigal T.H.D.A."/>
            <person name="Brescovit A.D."/>
            <person name="Santos A.J."/>
        </authorList>
    </citation>
    <scope>NUCLEOTIDE SEQUENCE</scope>
    <source>
        <tissue evidence="2">Shoot tissue taken approximately 20 cm above the soil surface</tissue>
    </source>
</reference>
<accession>A0A0A9CN85</accession>
<organism evidence="2">
    <name type="scientific">Arundo donax</name>
    <name type="common">Giant reed</name>
    <name type="synonym">Donax arundinaceus</name>
    <dbReference type="NCBI Taxonomy" id="35708"/>
    <lineage>
        <taxon>Eukaryota</taxon>
        <taxon>Viridiplantae</taxon>
        <taxon>Streptophyta</taxon>
        <taxon>Embryophyta</taxon>
        <taxon>Tracheophyta</taxon>
        <taxon>Spermatophyta</taxon>
        <taxon>Magnoliopsida</taxon>
        <taxon>Liliopsida</taxon>
        <taxon>Poales</taxon>
        <taxon>Poaceae</taxon>
        <taxon>PACMAD clade</taxon>
        <taxon>Arundinoideae</taxon>
        <taxon>Arundineae</taxon>
        <taxon>Arundo</taxon>
    </lineage>
</organism>
<reference evidence="2" key="2">
    <citation type="journal article" date="2015" name="Data Brief">
        <title>Shoot transcriptome of the giant reed, Arundo donax.</title>
        <authorList>
            <person name="Barrero R.A."/>
            <person name="Guerrero F.D."/>
            <person name="Moolhuijzen P."/>
            <person name="Goolsby J.A."/>
            <person name="Tidwell J."/>
            <person name="Bellgard S.E."/>
            <person name="Bellgard M.I."/>
        </authorList>
    </citation>
    <scope>NUCLEOTIDE SEQUENCE</scope>
    <source>
        <tissue evidence="2">Shoot tissue taken approximately 20 cm above the soil surface</tissue>
    </source>
</reference>
<dbReference type="EMBL" id="GBRH01221987">
    <property type="protein sequence ID" value="JAD75908.1"/>
    <property type="molecule type" value="Transcribed_RNA"/>
</dbReference>
<keyword evidence="1" id="KW-0732">Signal</keyword>
<proteinExistence type="predicted"/>
<dbReference type="AlphaFoldDB" id="A0A0A9CN85"/>
<feature type="signal peptide" evidence="1">
    <location>
        <begin position="1"/>
        <end position="16"/>
    </location>
</feature>
<evidence type="ECO:0000313" key="2">
    <source>
        <dbReference type="EMBL" id="JAD75908.1"/>
    </source>
</evidence>
<evidence type="ECO:0000256" key="1">
    <source>
        <dbReference type="SAM" id="SignalP"/>
    </source>
</evidence>
<feature type="chain" id="PRO_5002044539" description="Secreted protein" evidence="1">
    <location>
        <begin position="17"/>
        <end position="90"/>
    </location>
</feature>
<name>A0A0A9CN85_ARUDO</name>